<dbReference type="CDD" id="cd07043">
    <property type="entry name" value="STAS_anti-anti-sigma_factors"/>
    <property type="match status" value="1"/>
</dbReference>
<dbReference type="SUPFAM" id="SSF52091">
    <property type="entry name" value="SpoIIaa-like"/>
    <property type="match status" value="1"/>
</dbReference>
<evidence type="ECO:0000259" key="1">
    <source>
        <dbReference type="PROSITE" id="PS50801"/>
    </source>
</evidence>
<proteinExistence type="predicted"/>
<accession>V5BGN9</accession>
<evidence type="ECO:0000313" key="3">
    <source>
        <dbReference type="Proteomes" id="UP000017842"/>
    </source>
</evidence>
<dbReference type="RefSeq" id="WP_023494477.1">
    <property type="nucleotide sequence ID" value="NZ_AYLO01000053.1"/>
</dbReference>
<dbReference type="EMBL" id="AYLO01000053">
    <property type="protein sequence ID" value="ESS72475.1"/>
    <property type="molecule type" value="Genomic_DNA"/>
</dbReference>
<protein>
    <submittedName>
        <fullName evidence="2">Anti-sigma-factor antagonist</fullName>
    </submittedName>
</protein>
<dbReference type="OrthoDB" id="5297990at2"/>
<dbReference type="InterPro" id="IPR036513">
    <property type="entry name" value="STAS_dom_sf"/>
</dbReference>
<evidence type="ECO:0000313" key="2">
    <source>
        <dbReference type="EMBL" id="ESS72475.1"/>
    </source>
</evidence>
<dbReference type="eggNOG" id="COG3113">
    <property type="taxonomic scope" value="Bacteria"/>
</dbReference>
<dbReference type="Pfam" id="PF13466">
    <property type="entry name" value="STAS_2"/>
    <property type="match status" value="1"/>
</dbReference>
<dbReference type="STRING" id="1116472.MGMO_55c00060"/>
<gene>
    <name evidence="2" type="ORF">MGMO_55c00060</name>
</gene>
<dbReference type="PROSITE" id="PS50801">
    <property type="entry name" value="STAS"/>
    <property type="match status" value="1"/>
</dbReference>
<comment type="caution">
    <text evidence="2">The sequence shown here is derived from an EMBL/GenBank/DDBJ whole genome shotgun (WGS) entry which is preliminary data.</text>
</comment>
<organism evidence="2 3">
    <name type="scientific">Methyloglobulus morosus KoM1</name>
    <dbReference type="NCBI Taxonomy" id="1116472"/>
    <lineage>
        <taxon>Bacteria</taxon>
        <taxon>Pseudomonadati</taxon>
        <taxon>Pseudomonadota</taxon>
        <taxon>Gammaproteobacteria</taxon>
        <taxon>Methylococcales</taxon>
        <taxon>Methylococcaceae</taxon>
        <taxon>Methyloglobulus</taxon>
    </lineage>
</organism>
<dbReference type="InterPro" id="IPR002645">
    <property type="entry name" value="STAS_dom"/>
</dbReference>
<dbReference type="Gene3D" id="3.30.750.24">
    <property type="entry name" value="STAS domain"/>
    <property type="match status" value="1"/>
</dbReference>
<dbReference type="InterPro" id="IPR058548">
    <property type="entry name" value="MlaB-like_STAS"/>
</dbReference>
<name>V5BGN9_9GAMM</name>
<reference evidence="2 3" key="1">
    <citation type="journal article" date="2013" name="Genome Announc.">
        <title>Draft Genome Sequence of the Methanotrophic Gammaproteobacterium Methyloglobulus morosus DSM 22980 Strain KoM1.</title>
        <authorList>
            <person name="Poehlein A."/>
            <person name="Deutzmann J.S."/>
            <person name="Daniel R."/>
            <person name="Simeonova D.D."/>
        </authorList>
    </citation>
    <scope>NUCLEOTIDE SEQUENCE [LARGE SCALE GENOMIC DNA]</scope>
    <source>
        <strain evidence="2 3">KoM1</strain>
    </source>
</reference>
<dbReference type="Proteomes" id="UP000017842">
    <property type="component" value="Unassembled WGS sequence"/>
</dbReference>
<keyword evidence="3" id="KW-1185">Reference proteome</keyword>
<sequence length="112" mass="12153">MSTLSIVNESPGRFLVEGNLTFSAMNKKTVSDFAFLTANKQITLDFSKVDNADSAGLALMLEWIKQASGKRVQLRFINIPGQILNLAMLCGLDKTSYFSSGKSDSPADTEIA</sequence>
<feature type="domain" description="STAS" evidence="1">
    <location>
        <begin position="1"/>
        <end position="112"/>
    </location>
</feature>
<dbReference type="AlphaFoldDB" id="V5BGN9"/>